<dbReference type="GO" id="GO:0005737">
    <property type="term" value="C:cytoplasm"/>
    <property type="evidence" value="ECO:0007669"/>
    <property type="project" value="TreeGrafter"/>
</dbReference>
<dbReference type="PANTHER" id="PTHR48094:SF12">
    <property type="entry name" value="PARKINSON DISEASE PROTEIN 7 HOMOLOG"/>
    <property type="match status" value="1"/>
</dbReference>
<dbReference type="SUPFAM" id="SSF52317">
    <property type="entry name" value="Class I glutamine amidotransferase-like"/>
    <property type="match status" value="1"/>
</dbReference>
<reference evidence="2 3" key="1">
    <citation type="submission" date="2017-09" db="EMBL/GenBank/DDBJ databases">
        <title>Bacterial strain isolated from the female urinary microbiota.</title>
        <authorList>
            <person name="Thomas-White K."/>
            <person name="Kumar N."/>
            <person name="Forster S."/>
            <person name="Putonti C."/>
            <person name="Lawley T."/>
            <person name="Wolfe A.J."/>
        </authorList>
    </citation>
    <scope>NUCLEOTIDE SEQUENCE [LARGE SCALE GENOMIC DNA]</scope>
    <source>
        <strain evidence="2 3">UMB0186</strain>
    </source>
</reference>
<gene>
    <name evidence="2" type="ORF">CJ218_06480</name>
</gene>
<dbReference type="Pfam" id="PF01965">
    <property type="entry name" value="DJ-1_PfpI"/>
    <property type="match status" value="1"/>
</dbReference>
<protein>
    <submittedName>
        <fullName evidence="2">DJ-1 family protein</fullName>
    </submittedName>
</protein>
<dbReference type="OrthoDB" id="9800516at2"/>
<dbReference type="InterPro" id="IPR029062">
    <property type="entry name" value="Class_I_gatase-like"/>
</dbReference>
<feature type="domain" description="DJ-1/PfpI" evidence="1">
    <location>
        <begin position="3"/>
        <end position="166"/>
    </location>
</feature>
<dbReference type="CDD" id="cd03135">
    <property type="entry name" value="GATase1_DJ-1"/>
    <property type="match status" value="1"/>
</dbReference>
<organism evidence="2 3">
    <name type="scientific">Gemella sanguinis</name>
    <dbReference type="NCBI Taxonomy" id="84135"/>
    <lineage>
        <taxon>Bacteria</taxon>
        <taxon>Bacillati</taxon>
        <taxon>Bacillota</taxon>
        <taxon>Bacilli</taxon>
        <taxon>Bacillales</taxon>
        <taxon>Gemellaceae</taxon>
        <taxon>Gemella</taxon>
    </lineage>
</organism>
<evidence type="ECO:0000313" key="3">
    <source>
        <dbReference type="Proteomes" id="UP000235670"/>
    </source>
</evidence>
<proteinExistence type="predicted"/>
<evidence type="ECO:0000313" key="2">
    <source>
        <dbReference type="EMBL" id="PMC52040.1"/>
    </source>
</evidence>
<dbReference type="Gene3D" id="3.40.50.880">
    <property type="match status" value="1"/>
</dbReference>
<dbReference type="EMBL" id="PNGT01000007">
    <property type="protein sequence ID" value="PMC52040.1"/>
    <property type="molecule type" value="Genomic_DNA"/>
</dbReference>
<dbReference type="RefSeq" id="WP_102190032.1">
    <property type="nucleotide sequence ID" value="NZ_PNGT01000007.1"/>
</dbReference>
<dbReference type="NCBIfam" id="TIGR01383">
    <property type="entry name" value="not_thiJ"/>
    <property type="match status" value="1"/>
</dbReference>
<dbReference type="AlphaFoldDB" id="A0A2N6SDN2"/>
<name>A0A2N6SDN2_9BACL</name>
<evidence type="ECO:0000259" key="1">
    <source>
        <dbReference type="Pfam" id="PF01965"/>
    </source>
</evidence>
<comment type="caution">
    <text evidence="2">The sequence shown here is derived from an EMBL/GenBank/DDBJ whole genome shotgun (WGS) entry which is preliminary data.</text>
</comment>
<dbReference type="InterPro" id="IPR006287">
    <property type="entry name" value="DJ-1"/>
</dbReference>
<dbReference type="PANTHER" id="PTHR48094">
    <property type="entry name" value="PROTEIN/NUCLEIC ACID DEGLYCASE DJ-1-RELATED"/>
    <property type="match status" value="1"/>
</dbReference>
<dbReference type="InterPro" id="IPR002818">
    <property type="entry name" value="DJ-1/PfpI"/>
</dbReference>
<sequence length="191" mass="20971">MTKKVALFIENGSEELEFIAPLDIMRRANLEVDLISANNEDFITSSHNVKILADKKIDEVNNILDYDAIVIPGGMPGSTLLRDNKKIIEFYQTMYNSGKLVAAICAAPIVLSAAGITVDKEVTSYPGFDKEINCKTYNSEKAVVVDKNVITAQGPAVAILFGYEIVNYLLQDNTADDIKKAMLVPVLKNNL</sequence>
<dbReference type="STRING" id="84135.GCA_001052115_00569"/>
<dbReference type="Proteomes" id="UP000235670">
    <property type="component" value="Unassembled WGS sequence"/>
</dbReference>
<accession>A0A2N6SDN2</accession>
<dbReference type="InterPro" id="IPR050325">
    <property type="entry name" value="Prot/Nucl_acid_deglycase"/>
</dbReference>